<sequence>MGPDAGSECSFGHQTSNCGSEGDFGRQTTACSSEGGFNSQTTACGSEDDFGRQTSCGSEGDRRPAHRKSHKTRMCTFYILGRCRKDECTFAHGAHELSARAGSKGTPPAKQARLGPAGGGAQPTAGLSSAPPPRLPPAPSWLSEGTECAPDSPGRPSSDDGGAFWAPAPESCLGLPASRWPGAGGGEEECQLVVVNTFLTILESRPEQLRRSASTPPGR</sequence>
<dbReference type="Proteomes" id="UP001189429">
    <property type="component" value="Unassembled WGS sequence"/>
</dbReference>
<protein>
    <recommendedName>
        <fullName evidence="3">C3H1-type domain-containing protein</fullName>
    </recommendedName>
</protein>
<keyword evidence="5" id="KW-1185">Reference proteome</keyword>
<dbReference type="InterPro" id="IPR000571">
    <property type="entry name" value="Znf_CCCH"/>
</dbReference>
<evidence type="ECO:0000313" key="5">
    <source>
        <dbReference type="Proteomes" id="UP001189429"/>
    </source>
</evidence>
<proteinExistence type="predicted"/>
<dbReference type="EMBL" id="CAUYUJ010015671">
    <property type="protein sequence ID" value="CAK0856821.1"/>
    <property type="molecule type" value="Genomic_DNA"/>
</dbReference>
<reference evidence="4" key="1">
    <citation type="submission" date="2023-10" db="EMBL/GenBank/DDBJ databases">
        <authorList>
            <person name="Chen Y."/>
            <person name="Shah S."/>
            <person name="Dougan E. K."/>
            <person name="Thang M."/>
            <person name="Chan C."/>
        </authorList>
    </citation>
    <scope>NUCLEOTIDE SEQUENCE [LARGE SCALE GENOMIC DNA]</scope>
</reference>
<gene>
    <name evidence="4" type="ORF">PCOR1329_LOCUS47094</name>
</gene>
<feature type="region of interest" description="Disordered" evidence="2">
    <location>
        <begin position="1"/>
        <end position="22"/>
    </location>
</feature>
<accession>A0ABN9UBM4</accession>
<evidence type="ECO:0000256" key="2">
    <source>
        <dbReference type="SAM" id="MobiDB-lite"/>
    </source>
</evidence>
<keyword evidence="1" id="KW-0862">Zinc</keyword>
<evidence type="ECO:0000313" key="4">
    <source>
        <dbReference type="EMBL" id="CAK0856821.1"/>
    </source>
</evidence>
<evidence type="ECO:0000259" key="3">
    <source>
        <dbReference type="PROSITE" id="PS50103"/>
    </source>
</evidence>
<feature type="compositionally biased region" description="Pro residues" evidence="2">
    <location>
        <begin position="130"/>
        <end position="139"/>
    </location>
</feature>
<name>A0ABN9UBM4_9DINO</name>
<feature type="region of interest" description="Disordered" evidence="2">
    <location>
        <begin position="41"/>
        <end position="68"/>
    </location>
</feature>
<dbReference type="PROSITE" id="PS50103">
    <property type="entry name" value="ZF_C3H1"/>
    <property type="match status" value="1"/>
</dbReference>
<organism evidence="4 5">
    <name type="scientific">Prorocentrum cordatum</name>
    <dbReference type="NCBI Taxonomy" id="2364126"/>
    <lineage>
        <taxon>Eukaryota</taxon>
        <taxon>Sar</taxon>
        <taxon>Alveolata</taxon>
        <taxon>Dinophyceae</taxon>
        <taxon>Prorocentrales</taxon>
        <taxon>Prorocentraceae</taxon>
        <taxon>Prorocentrum</taxon>
    </lineage>
</organism>
<feature type="region of interest" description="Disordered" evidence="2">
    <location>
        <begin position="99"/>
        <end position="168"/>
    </location>
</feature>
<keyword evidence="1" id="KW-0479">Metal-binding</keyword>
<feature type="domain" description="C3H1-type" evidence="3">
    <location>
        <begin position="69"/>
        <end position="95"/>
    </location>
</feature>
<evidence type="ECO:0000256" key="1">
    <source>
        <dbReference type="PROSITE-ProRule" id="PRU00723"/>
    </source>
</evidence>
<keyword evidence="1" id="KW-0863">Zinc-finger</keyword>
<feature type="zinc finger region" description="C3H1-type" evidence="1">
    <location>
        <begin position="69"/>
        <end position="95"/>
    </location>
</feature>
<dbReference type="Gene3D" id="4.10.1000.10">
    <property type="entry name" value="Zinc finger, CCCH-type"/>
    <property type="match status" value="1"/>
</dbReference>
<comment type="caution">
    <text evidence="4">The sequence shown here is derived from an EMBL/GenBank/DDBJ whole genome shotgun (WGS) entry which is preliminary data.</text>
</comment>